<dbReference type="RefSeq" id="WP_003388798.1">
    <property type="nucleotide sequence ID" value="NZ_APBN01000004.1"/>
</dbReference>
<evidence type="ECO:0000256" key="1">
    <source>
        <dbReference type="SAM" id="MobiDB-lite"/>
    </source>
</evidence>
<dbReference type="EMBL" id="APBN01000004">
    <property type="protein sequence ID" value="EMT52645.1"/>
    <property type="molecule type" value="Genomic_DNA"/>
</dbReference>
<evidence type="ECO:0000313" key="3">
    <source>
        <dbReference type="Proteomes" id="UP000012081"/>
    </source>
</evidence>
<feature type="compositionally biased region" description="Basic and acidic residues" evidence="1">
    <location>
        <begin position="110"/>
        <end position="120"/>
    </location>
</feature>
<feature type="region of interest" description="Disordered" evidence="1">
    <location>
        <begin position="107"/>
        <end position="160"/>
    </location>
</feature>
<name>M8EAZ5_9BACL</name>
<dbReference type="PATRIC" id="fig|1300222.3.peg.2792"/>
<dbReference type="AlphaFoldDB" id="M8EAZ5"/>
<organism evidence="2 3">
    <name type="scientific">Brevibacillus borstelensis AK1</name>
    <dbReference type="NCBI Taxonomy" id="1300222"/>
    <lineage>
        <taxon>Bacteria</taxon>
        <taxon>Bacillati</taxon>
        <taxon>Bacillota</taxon>
        <taxon>Bacilli</taxon>
        <taxon>Bacillales</taxon>
        <taxon>Paenibacillaceae</taxon>
        <taxon>Brevibacillus</taxon>
    </lineage>
</organism>
<reference evidence="2 3" key="1">
    <citation type="submission" date="2013-03" db="EMBL/GenBank/DDBJ databases">
        <title>Assembly of a new bacterial strain Brevibacillus borstelensis AK1.</title>
        <authorList>
            <person name="Rajan I."/>
            <person name="PoliReddy D."/>
            <person name="Sugumar T."/>
            <person name="Rathinam K."/>
            <person name="Alqarawi S."/>
            <person name="Khalil A.B."/>
            <person name="Sivakumar N."/>
        </authorList>
    </citation>
    <scope>NUCLEOTIDE SEQUENCE [LARGE SCALE GENOMIC DNA]</scope>
    <source>
        <strain evidence="2 3">AK1</strain>
    </source>
</reference>
<protein>
    <submittedName>
        <fullName evidence="2">Uncharacterized protein</fullName>
    </submittedName>
</protein>
<feature type="compositionally biased region" description="Polar residues" evidence="1">
    <location>
        <begin position="135"/>
        <end position="145"/>
    </location>
</feature>
<dbReference type="Proteomes" id="UP000012081">
    <property type="component" value="Unassembled WGS sequence"/>
</dbReference>
<accession>M8EAZ5</accession>
<keyword evidence="3" id="KW-1185">Reference proteome</keyword>
<proteinExistence type="predicted"/>
<comment type="caution">
    <text evidence="2">The sequence shown here is derived from an EMBL/GenBank/DDBJ whole genome shotgun (WGS) entry which is preliminary data.</text>
</comment>
<dbReference type="OrthoDB" id="2452459at2"/>
<gene>
    <name evidence="2" type="ORF">I532_13349</name>
</gene>
<sequence length="283" mass="33135">MPIYEAIYRSNDHEELITVNSIEQHEKFVDVKNHLYCTYQGCTARLSYVPKGKVRAHFKTWPKNNHIQDCTDYFERMVTANKQKSIATSTMALSDKHIKSVLDNLKRKRKEQESGTDKVKTNRKKKPRPKVNPDSFENTTLNIVPTTGPEADLTSGENNIKEPSVRNRSLINLSDDDLNWTRSVECYIQNVETDDNRAVLELRDGNYTFRVFFEEFFFDNAPINFRGYFEDLKYLVQRHKEYLFSGVGLIEKRNEQYCMLVNRGNDFRIDDQYIAIFLQNASA</sequence>
<evidence type="ECO:0000313" key="2">
    <source>
        <dbReference type="EMBL" id="EMT52645.1"/>
    </source>
</evidence>